<gene>
    <name evidence="2" type="ORF">Alo02nite_72330</name>
    <name evidence="3" type="ORF">BJ964_006099</name>
</gene>
<comment type="caution">
    <text evidence="3">The sequence shown here is derived from an EMBL/GenBank/DDBJ whole genome shotgun (WGS) entry which is preliminary data.</text>
</comment>
<evidence type="ECO:0000313" key="4">
    <source>
        <dbReference type="Proteomes" id="UP000590511"/>
    </source>
</evidence>
<reference evidence="2 5" key="2">
    <citation type="submission" date="2021-01" db="EMBL/GenBank/DDBJ databases">
        <title>Whole genome shotgun sequence of Actinoplanes lobatus NBRC 12513.</title>
        <authorList>
            <person name="Komaki H."/>
            <person name="Tamura T."/>
        </authorList>
    </citation>
    <scope>NUCLEOTIDE SEQUENCE [LARGE SCALE GENOMIC DNA]</scope>
    <source>
        <strain evidence="2 5">NBRC 12513</strain>
    </source>
</reference>
<keyword evidence="5" id="KW-1185">Reference proteome</keyword>
<dbReference type="EMBL" id="JACHNC010000001">
    <property type="protein sequence ID" value="MBB4751938.1"/>
    <property type="molecule type" value="Genomic_DNA"/>
</dbReference>
<sequence>MSTGPRFGVVGMGATGVGVFVELVQSLIAGGDPSGASIHLFEPRDELGAGVAYSTPEDCHLLNMRAVTMSLRPDDPMHFLRWMRERPDRPESEEYVPRRLFAAYLREHLDAAVRAARAARIRVHVHHAVVSDCREENGLVHVIAGVDHFALDYAVLCLGDLPSTDYLEFCKLPTYVHSVWQGSGLRQIPPDARVGVIGTSLTAVDVLLSLGEQGHRGPVTAVARRRSLPKVQGPRMSPRLRHITRDNLAALTGGWSRRLDLDDVVRLFRAELEDALGPVDWAAVFTEAHKPFLDALRHDVALAEDGQTAWYYILDATSEIIPELWDWMTEQARAEFLENHLSIWAMFRHCVPLRNGRRLLAMAEAGRFDALSGLTSVTHDPDRDEFELAGVHGEPYRRRVDYLLNATGTGFALERSDSSLLQNMLMRGEIRPHRLGGVDVEFDTMRVIRPDGSASERTFYVGPLTRGVHFYTNSLETNLTNSRRATAAMTAHLVHRRPDNR</sequence>
<dbReference type="SUPFAM" id="SSF51905">
    <property type="entry name" value="FAD/NAD(P)-binding domain"/>
    <property type="match status" value="1"/>
</dbReference>
<dbReference type="InterPro" id="IPR052189">
    <property type="entry name" value="L-asp_N-monooxygenase_NS-form"/>
</dbReference>
<evidence type="ECO:0000313" key="3">
    <source>
        <dbReference type="EMBL" id="MBB4751938.1"/>
    </source>
</evidence>
<feature type="domain" description="FAD-dependent urate hydroxylase HpyO/Asp monooxygenase CreE-like FAD/NAD(P)-binding" evidence="1">
    <location>
        <begin position="9"/>
        <end position="159"/>
    </location>
</feature>
<dbReference type="RefSeq" id="WP_188123886.1">
    <property type="nucleotide sequence ID" value="NZ_BOMP01000124.1"/>
</dbReference>
<dbReference type="PANTHER" id="PTHR40254:SF1">
    <property type="entry name" value="BLR0577 PROTEIN"/>
    <property type="match status" value="1"/>
</dbReference>
<evidence type="ECO:0000313" key="5">
    <source>
        <dbReference type="Proteomes" id="UP000631312"/>
    </source>
</evidence>
<dbReference type="PANTHER" id="PTHR40254">
    <property type="entry name" value="BLR0577 PROTEIN"/>
    <property type="match status" value="1"/>
</dbReference>
<organism evidence="3 4">
    <name type="scientific">Actinoplanes lobatus</name>
    <dbReference type="NCBI Taxonomy" id="113568"/>
    <lineage>
        <taxon>Bacteria</taxon>
        <taxon>Bacillati</taxon>
        <taxon>Actinomycetota</taxon>
        <taxon>Actinomycetes</taxon>
        <taxon>Micromonosporales</taxon>
        <taxon>Micromonosporaceae</taxon>
        <taxon>Actinoplanes</taxon>
    </lineage>
</organism>
<protein>
    <submittedName>
        <fullName evidence="3">Putative NAD(P)/FAD-binding protein YdhS</fullName>
    </submittedName>
</protein>
<evidence type="ECO:0000313" key="2">
    <source>
        <dbReference type="EMBL" id="GIE44335.1"/>
    </source>
</evidence>
<dbReference type="Gene3D" id="3.50.50.60">
    <property type="entry name" value="FAD/NAD(P)-binding domain"/>
    <property type="match status" value="1"/>
</dbReference>
<reference evidence="3 4" key="1">
    <citation type="submission" date="2020-08" db="EMBL/GenBank/DDBJ databases">
        <title>Sequencing the genomes of 1000 actinobacteria strains.</title>
        <authorList>
            <person name="Klenk H.-P."/>
        </authorList>
    </citation>
    <scope>NUCLEOTIDE SEQUENCE [LARGE SCALE GENOMIC DNA]</scope>
    <source>
        <strain evidence="3 4">DSM 43150</strain>
    </source>
</reference>
<evidence type="ECO:0000259" key="1">
    <source>
        <dbReference type="Pfam" id="PF13454"/>
    </source>
</evidence>
<dbReference type="AlphaFoldDB" id="A0A7W7MIZ6"/>
<dbReference type="Proteomes" id="UP000631312">
    <property type="component" value="Unassembled WGS sequence"/>
</dbReference>
<dbReference type="InterPro" id="IPR038732">
    <property type="entry name" value="HpyO/CreE_NAD-binding"/>
</dbReference>
<dbReference type="InterPro" id="IPR036188">
    <property type="entry name" value="FAD/NAD-bd_sf"/>
</dbReference>
<dbReference type="EMBL" id="BOMP01000124">
    <property type="protein sequence ID" value="GIE44335.1"/>
    <property type="molecule type" value="Genomic_DNA"/>
</dbReference>
<proteinExistence type="predicted"/>
<dbReference type="Proteomes" id="UP000590511">
    <property type="component" value="Unassembled WGS sequence"/>
</dbReference>
<dbReference type="Pfam" id="PF13454">
    <property type="entry name" value="NAD_binding_9"/>
    <property type="match status" value="1"/>
</dbReference>
<name>A0A7W7MIZ6_9ACTN</name>
<accession>A0A7W7MIZ6</accession>